<evidence type="ECO:0008006" key="3">
    <source>
        <dbReference type="Google" id="ProtNLM"/>
    </source>
</evidence>
<dbReference type="RefSeq" id="WP_111456889.1">
    <property type="nucleotide sequence ID" value="NZ_QFYP01000001.1"/>
</dbReference>
<evidence type="ECO:0000313" key="1">
    <source>
        <dbReference type="EMBL" id="RAK59596.1"/>
    </source>
</evidence>
<dbReference type="Proteomes" id="UP000249842">
    <property type="component" value="Unassembled WGS sequence"/>
</dbReference>
<gene>
    <name evidence="1" type="ORF">DJ021_07165</name>
</gene>
<comment type="caution">
    <text evidence="1">The sequence shown here is derived from an EMBL/GenBank/DDBJ whole genome shotgun (WGS) entry which is preliminary data.</text>
</comment>
<organism evidence="1 2">
    <name type="scientific">Phenylobacterium hankyongense</name>
    <dbReference type="NCBI Taxonomy" id="1813876"/>
    <lineage>
        <taxon>Bacteria</taxon>
        <taxon>Pseudomonadati</taxon>
        <taxon>Pseudomonadota</taxon>
        <taxon>Alphaproteobacteria</taxon>
        <taxon>Caulobacterales</taxon>
        <taxon>Caulobacteraceae</taxon>
        <taxon>Phenylobacterium</taxon>
    </lineage>
</organism>
<dbReference type="EMBL" id="QFYP01000001">
    <property type="protein sequence ID" value="RAK59596.1"/>
    <property type="molecule type" value="Genomic_DNA"/>
</dbReference>
<dbReference type="AlphaFoldDB" id="A0A328B0Z8"/>
<sequence length="120" mass="12779">MSEQLDPEFIDQLMATVRIVETNSQLLLTELRAARQMAEQVAATLSLVVNLVGNAPDRAQASLVCRVANDLMTCAEQPDLAIRLAGCEPEAIDPAMLRSAAALLAGEESVVLRGPQGAIH</sequence>
<accession>A0A328B0Z8</accession>
<reference evidence="2" key="1">
    <citation type="submission" date="2018-05" db="EMBL/GenBank/DDBJ databases">
        <authorList>
            <person name="Li X."/>
        </authorList>
    </citation>
    <scope>NUCLEOTIDE SEQUENCE [LARGE SCALE GENOMIC DNA]</scope>
    <source>
        <strain evidence="2">HKS-05</strain>
    </source>
</reference>
<evidence type="ECO:0000313" key="2">
    <source>
        <dbReference type="Proteomes" id="UP000249842"/>
    </source>
</evidence>
<keyword evidence="2" id="KW-1185">Reference proteome</keyword>
<proteinExistence type="predicted"/>
<protein>
    <recommendedName>
        <fullName evidence="3">Histidine kinase</fullName>
    </recommendedName>
</protein>
<name>A0A328B0Z8_9CAUL</name>